<dbReference type="HAMAP" id="MF_00523">
    <property type="entry name" value="LpxD"/>
    <property type="match status" value="1"/>
</dbReference>
<dbReference type="Gene3D" id="2.160.10.10">
    <property type="entry name" value="Hexapeptide repeat proteins"/>
    <property type="match status" value="1"/>
</dbReference>
<dbReference type="EC" id="2.3.1.191" evidence="7"/>
<keyword evidence="11" id="KW-1185">Reference proteome</keyword>
<dbReference type="EMBL" id="JAMPKM010000012">
    <property type="protein sequence ID" value="MEP0819175.1"/>
    <property type="molecule type" value="Genomic_DNA"/>
</dbReference>
<feature type="active site" description="Proton acceptor" evidence="7">
    <location>
        <position position="248"/>
    </location>
</feature>
<evidence type="ECO:0000256" key="3">
    <source>
        <dbReference type="ARBA" id="ARBA00022679"/>
    </source>
</evidence>
<dbReference type="InterPro" id="IPR007691">
    <property type="entry name" value="LpxD"/>
</dbReference>
<evidence type="ECO:0000313" key="11">
    <source>
        <dbReference type="Proteomes" id="UP001464891"/>
    </source>
</evidence>
<comment type="caution">
    <text evidence="10">The sequence shown here is derived from an EMBL/GenBank/DDBJ whole genome shotgun (WGS) entry which is preliminary data.</text>
</comment>
<keyword evidence="4 7" id="KW-0677">Repeat</keyword>
<proteinExistence type="inferred from homology"/>
<dbReference type="GO" id="GO:0103118">
    <property type="term" value="F:UDP-3-O-[(3R)-3-hydroxyacyl]-glucosamine N-acyltransferase activity"/>
    <property type="evidence" value="ECO:0007669"/>
    <property type="project" value="UniProtKB-EC"/>
</dbReference>
<gene>
    <name evidence="7 10" type="primary">lpxD</name>
    <name evidence="10" type="ORF">NC998_18910</name>
</gene>
<reference evidence="10 11" key="1">
    <citation type="submission" date="2022-04" db="EMBL/GenBank/DDBJ databases">
        <title>Positive selection, recombination, and allopatry shape intraspecific diversity of widespread and dominant cyanobacteria.</title>
        <authorList>
            <person name="Wei J."/>
            <person name="Shu W."/>
            <person name="Hu C."/>
        </authorList>
    </citation>
    <scope>NUCLEOTIDE SEQUENCE [LARGE SCALE GENOMIC DNA]</scope>
    <source>
        <strain evidence="10 11">GB2-A4</strain>
    </source>
</reference>
<evidence type="ECO:0000256" key="4">
    <source>
        <dbReference type="ARBA" id="ARBA00022737"/>
    </source>
</evidence>
<dbReference type="NCBIfam" id="NF002060">
    <property type="entry name" value="PRK00892.1"/>
    <property type="match status" value="1"/>
</dbReference>
<keyword evidence="6 7" id="KW-0012">Acyltransferase</keyword>
<evidence type="ECO:0000256" key="1">
    <source>
        <dbReference type="ARBA" id="ARBA00022516"/>
    </source>
</evidence>
<comment type="subunit">
    <text evidence="7">Homotrimer.</text>
</comment>
<evidence type="ECO:0000259" key="8">
    <source>
        <dbReference type="Pfam" id="PF04613"/>
    </source>
</evidence>
<dbReference type="SUPFAM" id="SSF51161">
    <property type="entry name" value="Trimeric LpxA-like enzymes"/>
    <property type="match status" value="1"/>
</dbReference>
<evidence type="ECO:0000259" key="9">
    <source>
        <dbReference type="Pfam" id="PF25087"/>
    </source>
</evidence>
<dbReference type="Pfam" id="PF25087">
    <property type="entry name" value="GMPPB_C"/>
    <property type="match status" value="1"/>
</dbReference>
<comment type="catalytic activity">
    <reaction evidence="7">
        <text>a UDP-3-O-[(3R)-3-hydroxyacyl]-alpha-D-glucosamine + a (3R)-hydroxyacyl-[ACP] = a UDP-2-N,3-O-bis[(3R)-3-hydroxyacyl]-alpha-D-glucosamine + holo-[ACP] + H(+)</text>
        <dbReference type="Rhea" id="RHEA:53836"/>
        <dbReference type="Rhea" id="RHEA-COMP:9685"/>
        <dbReference type="Rhea" id="RHEA-COMP:9945"/>
        <dbReference type="ChEBI" id="CHEBI:15378"/>
        <dbReference type="ChEBI" id="CHEBI:64479"/>
        <dbReference type="ChEBI" id="CHEBI:78827"/>
        <dbReference type="ChEBI" id="CHEBI:137740"/>
        <dbReference type="ChEBI" id="CHEBI:137748"/>
        <dbReference type="EC" id="2.3.1.191"/>
    </reaction>
</comment>
<organism evidence="10 11">
    <name type="scientific">Trichocoleus desertorum GB2-A4</name>
    <dbReference type="NCBI Taxonomy" id="2933944"/>
    <lineage>
        <taxon>Bacteria</taxon>
        <taxon>Bacillati</taxon>
        <taxon>Cyanobacteriota</taxon>
        <taxon>Cyanophyceae</taxon>
        <taxon>Leptolyngbyales</taxon>
        <taxon>Trichocoleusaceae</taxon>
        <taxon>Trichocoleus</taxon>
    </lineage>
</organism>
<evidence type="ECO:0000313" key="10">
    <source>
        <dbReference type="EMBL" id="MEP0819175.1"/>
    </source>
</evidence>
<dbReference type="InterPro" id="IPR056729">
    <property type="entry name" value="GMPPB_C"/>
</dbReference>
<protein>
    <recommendedName>
        <fullName evidence="7">UDP-3-O-acylglucosamine N-acyltransferase</fullName>
        <ecNumber evidence="7">2.3.1.191</ecNumber>
    </recommendedName>
</protein>
<dbReference type="Pfam" id="PF04613">
    <property type="entry name" value="LpxD"/>
    <property type="match status" value="1"/>
</dbReference>
<comment type="function">
    <text evidence="7">Catalyzes the N-acylation of UDP-3-O-acylglucosamine using 3-hydroxyacyl-ACP as the acyl donor. Is involved in the biosynthesis of lipid A, a phosphorylated glycolipid that anchors the lipopolysaccharide to the outer membrane of the cell.</text>
</comment>
<keyword evidence="3 7" id="KW-0808">Transferase</keyword>
<evidence type="ECO:0000256" key="7">
    <source>
        <dbReference type="HAMAP-Rule" id="MF_00523"/>
    </source>
</evidence>
<dbReference type="CDD" id="cd03352">
    <property type="entry name" value="LbH_LpxD"/>
    <property type="match status" value="1"/>
</dbReference>
<dbReference type="Gene3D" id="3.40.1390.10">
    <property type="entry name" value="MurE/MurF, N-terminal domain"/>
    <property type="match status" value="1"/>
</dbReference>
<feature type="domain" description="UDP-3-O-[3-hydroxymyristoyl] glucosamine N-acyltransferase non-repeat region" evidence="8">
    <location>
        <begin position="26"/>
        <end position="98"/>
    </location>
</feature>
<comment type="pathway">
    <text evidence="7">Bacterial outer membrane biogenesis; LPS lipid A biosynthesis.</text>
</comment>
<dbReference type="InterPro" id="IPR011004">
    <property type="entry name" value="Trimer_LpxA-like_sf"/>
</dbReference>
<evidence type="ECO:0000256" key="5">
    <source>
        <dbReference type="ARBA" id="ARBA00023098"/>
    </source>
</evidence>
<evidence type="ECO:0000256" key="6">
    <source>
        <dbReference type="ARBA" id="ARBA00023315"/>
    </source>
</evidence>
<accession>A0ABV0JBN1</accession>
<evidence type="ECO:0000256" key="2">
    <source>
        <dbReference type="ARBA" id="ARBA00022556"/>
    </source>
</evidence>
<sequence length="349" mass="36748">MKFSQIIQPLSAVATGNSLTSNPTCDPELQGVAAVEEAVAGQLSYIEGDKFAAEVGKTAASALILPPNETLQAQATERGIAWIATSQPRLVFAQAIALFYQPFRPTSEIHPTAVIHPSVQVGQNAYIGPHVVIQAGAKVGDDVCIHPNVVVYPEVQIGDRTTLHANCVIHERTRIGNDCVIHSGAAIGSEGFGFVPTKEGWYKMEQSGYTVLEDGVEVGCNSTIDRPAVGETRIGRNTKLDNMVHIAHGCNVGEACAMAAQVGMAGGVKIGNRVILAGQVGVANQSTVGDGAIATAQSGIHGDVEPGAIVSGSPAVDNKIYLKASAIYKRLPEMYQAFKQLQRRLGKTE</sequence>
<dbReference type="PANTHER" id="PTHR43378">
    <property type="entry name" value="UDP-3-O-ACYLGLUCOSAMINE N-ACYLTRANSFERASE"/>
    <property type="match status" value="1"/>
</dbReference>
<dbReference type="Proteomes" id="UP001464891">
    <property type="component" value="Unassembled WGS sequence"/>
</dbReference>
<keyword evidence="5 7" id="KW-0443">Lipid metabolism</keyword>
<dbReference type="InterPro" id="IPR020573">
    <property type="entry name" value="UDP_GlcNAc_AcTrfase_non-rep"/>
</dbReference>
<keyword evidence="1 7" id="KW-0444">Lipid biosynthesis</keyword>
<keyword evidence="2 7" id="KW-0441">Lipid A biosynthesis</keyword>
<comment type="similarity">
    <text evidence="7">Belongs to the transferase hexapeptide repeat family. LpxD subfamily.</text>
</comment>
<name>A0ABV0JBN1_9CYAN</name>
<dbReference type="NCBIfam" id="TIGR01853">
    <property type="entry name" value="lipid_A_lpxD"/>
    <property type="match status" value="1"/>
</dbReference>
<feature type="domain" description="Mannose-1-phosphate guanyltransferase C-terminal" evidence="9">
    <location>
        <begin position="110"/>
        <end position="189"/>
    </location>
</feature>
<dbReference type="PANTHER" id="PTHR43378:SF2">
    <property type="entry name" value="UDP-3-O-ACYLGLUCOSAMINE N-ACYLTRANSFERASE 1, MITOCHONDRIAL-RELATED"/>
    <property type="match status" value="1"/>
</dbReference>
<dbReference type="RefSeq" id="WP_190432303.1">
    <property type="nucleotide sequence ID" value="NZ_JAMPKM010000012.1"/>
</dbReference>